<dbReference type="InterPro" id="IPR007801">
    <property type="entry name" value="MbnB/TglH/ChrH"/>
</dbReference>
<accession>A0ABU9HCA8</accession>
<name>A0ABU9HCA8_9GAMM</name>
<evidence type="ECO:0000313" key="1">
    <source>
        <dbReference type="EMBL" id="MEL0659538.1"/>
    </source>
</evidence>
<comment type="caution">
    <text evidence="1">The sequence shown here is derived from an EMBL/GenBank/DDBJ whole genome shotgun (WGS) entry which is preliminary data.</text>
</comment>
<organism evidence="1 2">
    <name type="scientific">Psychromonas arctica</name>
    <dbReference type="NCBI Taxonomy" id="168275"/>
    <lineage>
        <taxon>Bacteria</taxon>
        <taxon>Pseudomonadati</taxon>
        <taxon>Pseudomonadota</taxon>
        <taxon>Gammaproteobacteria</taxon>
        <taxon>Alteromonadales</taxon>
        <taxon>Psychromonadaceae</taxon>
        <taxon>Psychromonas</taxon>
    </lineage>
</organism>
<dbReference type="Proteomes" id="UP001366060">
    <property type="component" value="Unassembled WGS sequence"/>
</dbReference>
<reference evidence="1 2" key="1">
    <citation type="submission" date="2024-02" db="EMBL/GenBank/DDBJ databases">
        <title>Bacteria isolated from the canopy kelp, Nereocystis luetkeana.</title>
        <authorList>
            <person name="Pfister C.A."/>
            <person name="Younker I.T."/>
            <person name="Light S.H."/>
        </authorList>
    </citation>
    <scope>NUCLEOTIDE SEQUENCE [LARGE SCALE GENOMIC DNA]</scope>
    <source>
        <strain evidence="1 2">TI.2.07</strain>
    </source>
</reference>
<evidence type="ECO:0000313" key="2">
    <source>
        <dbReference type="Proteomes" id="UP001366060"/>
    </source>
</evidence>
<protein>
    <submittedName>
        <fullName evidence="1">DUF692 domain-containing protein</fullName>
    </submittedName>
</protein>
<proteinExistence type="predicted"/>
<dbReference type="EMBL" id="JBAKBA010000021">
    <property type="protein sequence ID" value="MEL0659538.1"/>
    <property type="molecule type" value="Genomic_DNA"/>
</dbReference>
<gene>
    <name evidence="1" type="ORF">V6255_10355</name>
</gene>
<dbReference type="PANTHER" id="PTHR42194">
    <property type="entry name" value="UPF0276 PROTEIN HI_1600"/>
    <property type="match status" value="1"/>
</dbReference>
<sequence length="305" mass="34268">MSVKSKDILIGVGLRHPHFTDVLTQPKQVDFVEVHSENFFGEGGAAQSVLKQVREKYPVSLHSTSMGLGSEQDIPHHYLDRLTNLARNIDPFLMSEHACFTWGQQQGQLIHSGDLLPIAHTNASLDRMCEQVDKVQSRLGRQLIIENVSAYIKFDQSYLSEVEFLAELSRRTDSKILLDINNIAVNSMNFEGGNIKQSVNDYINILPINSVAQIHLAGCTTALPGELVVDDHARPVSDQVWQGYEQALQRFGPIPTLIEWDNDLPEWSILIGEADKARHIANTLFDTKNLNNKIVNEALLTKDYQ</sequence>
<dbReference type="Pfam" id="PF05114">
    <property type="entry name" value="MbnB_TglH_ChrH"/>
    <property type="match status" value="1"/>
</dbReference>
<keyword evidence="2" id="KW-1185">Reference proteome</keyword>
<dbReference type="Gene3D" id="3.20.20.150">
    <property type="entry name" value="Divalent-metal-dependent TIM barrel enzymes"/>
    <property type="match status" value="1"/>
</dbReference>
<dbReference type="NCBIfam" id="NF003818">
    <property type="entry name" value="PRK05409.1"/>
    <property type="match status" value="1"/>
</dbReference>
<dbReference type="PANTHER" id="PTHR42194:SF1">
    <property type="entry name" value="UPF0276 PROTEIN HI_1600"/>
    <property type="match status" value="1"/>
</dbReference>
<dbReference type="RefSeq" id="WP_341628085.1">
    <property type="nucleotide sequence ID" value="NZ_JBAKBA010000021.1"/>
</dbReference>